<dbReference type="PROSITE" id="PS51126">
    <property type="entry name" value="DILUTE"/>
    <property type="match status" value="1"/>
</dbReference>
<dbReference type="CDD" id="cd23767">
    <property type="entry name" value="IQCD"/>
    <property type="match status" value="1"/>
</dbReference>
<comment type="similarity">
    <text evidence="1">Belongs to the TRAFAC class myosin-kinesin ATPase superfamily. Myosin family. Plant myosin class XI subfamily.</text>
</comment>
<comment type="caution">
    <text evidence="14">The sequence shown here is derived from an EMBL/GenBank/DDBJ whole genome shotgun (WGS) entry which is preliminary data.</text>
</comment>
<evidence type="ECO:0000256" key="5">
    <source>
        <dbReference type="ARBA" id="ARBA00022840"/>
    </source>
</evidence>
<dbReference type="SMART" id="SM01132">
    <property type="entry name" value="DIL"/>
    <property type="match status" value="1"/>
</dbReference>
<gene>
    <name evidence="14" type="ORF">KP509_37G005700</name>
</gene>
<dbReference type="Pfam" id="PF00612">
    <property type="entry name" value="IQ"/>
    <property type="match status" value="3"/>
</dbReference>
<dbReference type="InterPro" id="IPR002710">
    <property type="entry name" value="Dilute_dom"/>
</dbReference>
<dbReference type="CDD" id="cd01384">
    <property type="entry name" value="MYSc_Myo11"/>
    <property type="match status" value="1"/>
</dbReference>
<feature type="coiled-coil region" evidence="11">
    <location>
        <begin position="1167"/>
        <end position="1201"/>
    </location>
</feature>
<evidence type="ECO:0000256" key="6">
    <source>
        <dbReference type="ARBA" id="ARBA00023054"/>
    </source>
</evidence>
<evidence type="ECO:0000256" key="4">
    <source>
        <dbReference type="ARBA" id="ARBA00022741"/>
    </source>
</evidence>
<evidence type="ECO:0000313" key="14">
    <source>
        <dbReference type="EMBL" id="KAH7279115.1"/>
    </source>
</evidence>
<name>A0A8T2Q635_CERRI</name>
<dbReference type="Gene3D" id="3.40.850.10">
    <property type="entry name" value="Kinesin motor domain"/>
    <property type="match status" value="1"/>
</dbReference>
<proteinExistence type="inferred from homology"/>
<dbReference type="PRINTS" id="PR00193">
    <property type="entry name" value="MYOSINHEAVY"/>
</dbReference>
<keyword evidence="6 11" id="KW-0175">Coiled coil</keyword>
<evidence type="ECO:0000259" key="12">
    <source>
        <dbReference type="PROSITE" id="PS51126"/>
    </source>
</evidence>
<dbReference type="InterPro" id="IPR001609">
    <property type="entry name" value="Myosin_head_motor_dom-like"/>
</dbReference>
<dbReference type="SUPFAM" id="SSF52540">
    <property type="entry name" value="P-loop containing nucleoside triphosphate hydrolases"/>
    <property type="match status" value="1"/>
</dbReference>
<dbReference type="InterPro" id="IPR027417">
    <property type="entry name" value="P-loop_NTPase"/>
</dbReference>
<feature type="coiled-coil region" evidence="11">
    <location>
        <begin position="946"/>
        <end position="1000"/>
    </location>
</feature>
<dbReference type="GO" id="GO:0016020">
    <property type="term" value="C:membrane"/>
    <property type="evidence" value="ECO:0007669"/>
    <property type="project" value="TreeGrafter"/>
</dbReference>
<evidence type="ECO:0000256" key="2">
    <source>
        <dbReference type="ARBA" id="ARBA00022528"/>
    </source>
</evidence>
<dbReference type="FunFam" id="1.10.10.820:FF:000001">
    <property type="entry name" value="Myosin heavy chain"/>
    <property type="match status" value="1"/>
</dbReference>
<dbReference type="OrthoDB" id="6108017at2759"/>
<dbReference type="EMBL" id="CM035442">
    <property type="protein sequence ID" value="KAH7279115.1"/>
    <property type="molecule type" value="Genomic_DNA"/>
</dbReference>
<keyword evidence="7 10" id="KW-0518">Myosin</keyword>
<dbReference type="GO" id="GO:0000146">
    <property type="term" value="F:microfilament motor activity"/>
    <property type="evidence" value="ECO:0007669"/>
    <property type="project" value="TreeGrafter"/>
</dbReference>
<dbReference type="PANTHER" id="PTHR13140">
    <property type="entry name" value="MYOSIN"/>
    <property type="match status" value="1"/>
</dbReference>
<evidence type="ECO:0000256" key="11">
    <source>
        <dbReference type="SAM" id="Coils"/>
    </source>
</evidence>
<dbReference type="SMART" id="SM00242">
    <property type="entry name" value="MYSc"/>
    <property type="match status" value="1"/>
</dbReference>
<dbReference type="Gene3D" id="3.30.70.1590">
    <property type="match status" value="1"/>
</dbReference>
<keyword evidence="9 10" id="KW-0009">Actin-binding</keyword>
<keyword evidence="4 10" id="KW-0547">Nucleotide-binding</keyword>
<keyword evidence="3" id="KW-0677">Repeat</keyword>
<dbReference type="Gene3D" id="1.20.5.190">
    <property type="match status" value="1"/>
</dbReference>
<evidence type="ECO:0000256" key="8">
    <source>
        <dbReference type="ARBA" id="ARBA00023175"/>
    </source>
</evidence>
<organism evidence="14 15">
    <name type="scientific">Ceratopteris richardii</name>
    <name type="common">Triangle waterfern</name>
    <dbReference type="NCBI Taxonomy" id="49495"/>
    <lineage>
        <taxon>Eukaryota</taxon>
        <taxon>Viridiplantae</taxon>
        <taxon>Streptophyta</taxon>
        <taxon>Embryophyta</taxon>
        <taxon>Tracheophyta</taxon>
        <taxon>Polypodiopsida</taxon>
        <taxon>Polypodiidae</taxon>
        <taxon>Polypodiales</taxon>
        <taxon>Pteridineae</taxon>
        <taxon>Pteridaceae</taxon>
        <taxon>Parkerioideae</taxon>
        <taxon>Ceratopteris</taxon>
    </lineage>
</organism>
<dbReference type="InterPro" id="IPR036018">
    <property type="entry name" value="MYSc_Myo11"/>
</dbReference>
<keyword evidence="2" id="KW-0150">Chloroplast</keyword>
<dbReference type="SMART" id="SM00015">
    <property type="entry name" value="IQ"/>
    <property type="match status" value="3"/>
</dbReference>
<dbReference type="GO" id="GO:0007015">
    <property type="term" value="P:actin filament organization"/>
    <property type="evidence" value="ECO:0007669"/>
    <property type="project" value="TreeGrafter"/>
</dbReference>
<protein>
    <submittedName>
        <fullName evidence="14">Uncharacterized protein</fullName>
    </submittedName>
</protein>
<dbReference type="Gene3D" id="1.20.120.720">
    <property type="entry name" value="Myosin VI head, motor domain, U50 subdomain"/>
    <property type="match status" value="1"/>
</dbReference>
<dbReference type="Proteomes" id="UP000825935">
    <property type="component" value="Chromosome 37"/>
</dbReference>
<evidence type="ECO:0000256" key="1">
    <source>
        <dbReference type="ARBA" id="ARBA00008049"/>
    </source>
</evidence>
<keyword evidence="2" id="KW-0934">Plastid</keyword>
<evidence type="ECO:0000313" key="15">
    <source>
        <dbReference type="Proteomes" id="UP000825935"/>
    </source>
</evidence>
<evidence type="ECO:0000256" key="9">
    <source>
        <dbReference type="ARBA" id="ARBA00023203"/>
    </source>
</evidence>
<dbReference type="PANTHER" id="PTHR13140:SF781">
    <property type="entry name" value="MYOSIN-15"/>
    <property type="match status" value="1"/>
</dbReference>
<accession>A0A8T2Q635</accession>
<evidence type="ECO:0000256" key="3">
    <source>
        <dbReference type="ARBA" id="ARBA00022737"/>
    </source>
</evidence>
<evidence type="ECO:0000259" key="13">
    <source>
        <dbReference type="PROSITE" id="PS51456"/>
    </source>
</evidence>
<dbReference type="GO" id="GO:0051015">
    <property type="term" value="F:actin filament binding"/>
    <property type="evidence" value="ECO:0007669"/>
    <property type="project" value="TreeGrafter"/>
</dbReference>
<dbReference type="GO" id="GO:0005524">
    <property type="term" value="F:ATP binding"/>
    <property type="evidence" value="ECO:0007669"/>
    <property type="project" value="UniProtKB-UniRule"/>
</dbReference>
<feature type="region of interest" description="Actin-binding" evidence="10">
    <location>
        <begin position="629"/>
        <end position="651"/>
    </location>
</feature>
<feature type="domain" description="Dilute" evidence="12">
    <location>
        <begin position="1221"/>
        <end position="1537"/>
    </location>
</feature>
<keyword evidence="15" id="KW-1185">Reference proteome</keyword>
<dbReference type="InterPro" id="IPR036961">
    <property type="entry name" value="Kinesin_motor_dom_sf"/>
</dbReference>
<feature type="domain" description="Myosin motor" evidence="13">
    <location>
        <begin position="80"/>
        <end position="748"/>
    </location>
</feature>
<dbReference type="InterPro" id="IPR000048">
    <property type="entry name" value="IQ_motif_EF-hand-BS"/>
</dbReference>
<evidence type="ECO:0000256" key="10">
    <source>
        <dbReference type="PROSITE-ProRule" id="PRU00782"/>
    </source>
</evidence>
<dbReference type="Pfam" id="PF00063">
    <property type="entry name" value="Myosin_head"/>
    <property type="match status" value="1"/>
</dbReference>
<dbReference type="Gene3D" id="1.10.10.820">
    <property type="match status" value="1"/>
</dbReference>
<dbReference type="Pfam" id="PF01843">
    <property type="entry name" value="DIL"/>
    <property type="match status" value="1"/>
</dbReference>
<evidence type="ECO:0000256" key="7">
    <source>
        <dbReference type="ARBA" id="ARBA00023123"/>
    </source>
</evidence>
<sequence length="1586" mass="181891">MAANLYAQCITDSLTFGLDIKMSLAVGSKVWVEDTQFVWLPAEVVEADDQTVTARLERGNRLVISLASKVHPREVDLLPGGVNDMIKLAYLHEPGVLYNLANRYELNDIYTYTGNILIAVNPFKKLPHLYDSHMMDQYKGAALGELNPHVFAIAEAAYRAMINERQNQAILVSGESGAGKTETTKLIMQYLAYVGGRASKIRSIEQQILESNPLLEAFGNAKTIRNDNSSRFGKFVEIQFNSNGRISGAAVRTYLLERSRVVNITKPERNYHCFYQLCASPEARTKYKLTDPKHFSYLNQSTCFTLHGVDERKEYLRTTRAMDIVGISSVEQESIFRILAAILHLGNVEFASGEEHDSSVIKDERSLYHIHIAAELLGCDPSALAKALCTRMISTGGESILKMLDSEAAFTNRDTFAKTLYTHLFDWLVEKINMSVGQDKDSQSQIGVLDIYGFESFEVNSFEQFCINFANEKLQQHFNEHVLKMEQEEYSKEGISWSYIDYSDNQDILDLIEKWPMGIIALLDEACMLPKTTKETFSATLSHTFKGHGRFRKPKLSSTEFVLSHYAGEVTYQTDLFLEKNKDYVVVEHEELLLNSKDPFVSGLFTPQSDEMRTCYKLSSVATRFKHQLQALVETLSFTEPHYIRCVKPNIDSKPGEFDNQSAIHQLRCGGVLEAVRISCAGYPTRKEYNDFLCRFSFLVPDLIQGHFNKVSATQNLLRRLGITQYQLGLTKVFLKVGEMAKLNSLRTTALNEKVKVIQRRFRGYMCRRSFITMRFSAICIQAHWRGYMYRRLFKLKRQESAVTIIQRAVRVWLSKQHLQKSCNKKISFHGHFLVNKSRKYSVSNRQADSDLMITRLETYLREKDEQLEAMKVLIATERETNKKLFGQLARLNASHSPLQDIAGRNIEFSKEAEYSRVDSEDSTTAKLESSLHEKEEQLEVMRTVIATERETNEKLSMQLNTLNESRSLLESTRKRNIELMKENEDLRNNAKQVKKKEARRLQNIISEKHQQVEAMESIFLTAKEANNVLSTQLSSLNDAKSLHEFIQARNNELMLENQKLSDNAKQIEMAQARMLQDDLFKHQQQVETKKSLPLSTEEINNVLSIHSSSMNKEENKHDYLQARNHELMIENQKLSKLVELHQQKVIHIEEKLLETKKESQQRLHKSRELEARMEKVQLILRRLEEKISFLEIENRALHNQSLALFPTNRGMHKVSQETQDMLIKAIQKRVESAAICFEMDQNSESLTQLHDEAPISNESLAYWLSNTAILFCILQNNAKKSTSPITSELLHCLWSKVSYHSWISSCSKNLQFPPISSNSDQDNEDEDKIMALQKLTIFIKKIYSMLRDNLKREILPCLIACIQAPRASLSSTFGISQLEHTPNYWHSIINSFNSHLSTLCSNNVPHLLISSTFTQVFSFINMQLFNSLLLRRECCSFSHGEYIKAGLNDLEHWIHQAPPQCTGQSWDELKVLRQAVEFLVINQKERRTFYEIKNLLCPELSAQQLYRIVTMYSDDKYGTQSVSLEVINALKDLIGEEIENAQGGSFLLDENCSIPFCVEDLTVGVNPLGSPHMEMTCFVQRNPTD</sequence>
<keyword evidence="8 10" id="KW-0505">Motor protein</keyword>
<dbReference type="GO" id="GO:0030048">
    <property type="term" value="P:actin filament-based movement"/>
    <property type="evidence" value="ECO:0007669"/>
    <property type="project" value="UniProtKB-ARBA"/>
</dbReference>
<feature type="binding site" evidence="10">
    <location>
        <begin position="174"/>
        <end position="181"/>
    </location>
    <ligand>
        <name>ATP</name>
        <dbReference type="ChEBI" id="CHEBI:30616"/>
    </ligand>
</feature>
<dbReference type="PROSITE" id="PS50096">
    <property type="entry name" value="IQ"/>
    <property type="match status" value="2"/>
</dbReference>
<reference evidence="14" key="1">
    <citation type="submission" date="2021-08" db="EMBL/GenBank/DDBJ databases">
        <title>WGS assembly of Ceratopteris richardii.</title>
        <authorList>
            <person name="Marchant D.B."/>
            <person name="Chen G."/>
            <person name="Jenkins J."/>
            <person name="Shu S."/>
            <person name="Leebens-Mack J."/>
            <person name="Grimwood J."/>
            <person name="Schmutz J."/>
            <person name="Soltis P."/>
            <person name="Soltis D."/>
            <person name="Chen Z.-H."/>
        </authorList>
    </citation>
    <scope>NUCLEOTIDE SEQUENCE</scope>
    <source>
        <strain evidence="14">Whitten #5841</strain>
        <tissue evidence="14">Leaf</tissue>
    </source>
</reference>
<dbReference type="Gene3D" id="1.20.58.530">
    <property type="match status" value="1"/>
</dbReference>
<dbReference type="PROSITE" id="PS51456">
    <property type="entry name" value="MYOSIN_MOTOR"/>
    <property type="match status" value="1"/>
</dbReference>
<dbReference type="GO" id="GO:0005737">
    <property type="term" value="C:cytoplasm"/>
    <property type="evidence" value="ECO:0007669"/>
    <property type="project" value="TreeGrafter"/>
</dbReference>
<keyword evidence="5 10" id="KW-0067">ATP-binding</keyword>
<dbReference type="GO" id="GO:0016459">
    <property type="term" value="C:myosin complex"/>
    <property type="evidence" value="ECO:0007669"/>
    <property type="project" value="UniProtKB-KW"/>
</dbReference>
<feature type="coiled-coil region" evidence="11">
    <location>
        <begin position="1044"/>
        <end position="1071"/>
    </location>
</feature>